<keyword evidence="1" id="KW-0732">Signal</keyword>
<feature type="signal peptide" evidence="1">
    <location>
        <begin position="1"/>
        <end position="19"/>
    </location>
</feature>
<gene>
    <name evidence="2" type="ORF">JKA74_19085</name>
</gene>
<dbReference type="RefSeq" id="WP_201432846.1">
    <property type="nucleotide sequence ID" value="NZ_JAEQBW010000014.1"/>
</dbReference>
<evidence type="ECO:0000313" key="3">
    <source>
        <dbReference type="Proteomes" id="UP000611723"/>
    </source>
</evidence>
<keyword evidence="3" id="KW-1185">Reference proteome</keyword>
<comment type="caution">
    <text evidence="2">The sequence shown here is derived from an EMBL/GenBank/DDBJ whole genome shotgun (WGS) entry which is preliminary data.</text>
</comment>
<name>A0A934X2B3_9BACT</name>
<feature type="chain" id="PRO_5036978004" description="YCII-related domain-containing protein" evidence="1">
    <location>
        <begin position="20"/>
        <end position="152"/>
    </location>
</feature>
<dbReference type="InterPro" id="IPR011008">
    <property type="entry name" value="Dimeric_a/b-barrel"/>
</dbReference>
<evidence type="ECO:0000256" key="1">
    <source>
        <dbReference type="SAM" id="SignalP"/>
    </source>
</evidence>
<organism evidence="2 3">
    <name type="scientific">Marivirga aurantiaca</name>
    <dbReference type="NCBI Taxonomy" id="2802615"/>
    <lineage>
        <taxon>Bacteria</taxon>
        <taxon>Pseudomonadati</taxon>
        <taxon>Bacteroidota</taxon>
        <taxon>Cytophagia</taxon>
        <taxon>Cytophagales</taxon>
        <taxon>Marivirgaceae</taxon>
        <taxon>Marivirga</taxon>
    </lineage>
</organism>
<dbReference type="EMBL" id="JAEQBW010000014">
    <property type="protein sequence ID" value="MBK6267157.1"/>
    <property type="molecule type" value="Genomic_DNA"/>
</dbReference>
<dbReference type="Gene3D" id="3.30.70.1060">
    <property type="entry name" value="Dimeric alpha+beta barrel"/>
    <property type="match status" value="1"/>
</dbReference>
<sequence>MKTLILLLASLCMANIVWAQNESSSYDQELADSLGADDYGMKLYTLVMLKTGKVVIEDKKVVDSLFRGHMNNIGRLAETGQLIVAGPLMKNEKTYRGIFILTVKEVEEAKKLLATDPAISEGLLDYELYGWYGAAALPVYLETQSKITKINP</sequence>
<protein>
    <recommendedName>
        <fullName evidence="4">YCII-related domain-containing protein</fullName>
    </recommendedName>
</protein>
<dbReference type="AlphaFoldDB" id="A0A934X2B3"/>
<proteinExistence type="predicted"/>
<evidence type="ECO:0008006" key="4">
    <source>
        <dbReference type="Google" id="ProtNLM"/>
    </source>
</evidence>
<accession>A0A934X2B3</accession>
<reference evidence="2" key="1">
    <citation type="submission" date="2021-01" db="EMBL/GenBank/DDBJ databases">
        <title>Marivirga aurantiaca sp. nov., isolated from intertidal surface sediments.</title>
        <authorList>
            <person name="Zhang M."/>
        </authorList>
    </citation>
    <scope>NUCLEOTIDE SEQUENCE</scope>
    <source>
        <strain evidence="2">S37H4</strain>
    </source>
</reference>
<evidence type="ECO:0000313" key="2">
    <source>
        <dbReference type="EMBL" id="MBK6267157.1"/>
    </source>
</evidence>
<dbReference type="Proteomes" id="UP000611723">
    <property type="component" value="Unassembled WGS sequence"/>
</dbReference>
<dbReference type="SUPFAM" id="SSF54909">
    <property type="entry name" value="Dimeric alpha+beta barrel"/>
    <property type="match status" value="1"/>
</dbReference>